<accession>A0AAD7REN4</accession>
<dbReference type="AlphaFoldDB" id="A0AAD7REN4"/>
<evidence type="ECO:0000313" key="2">
    <source>
        <dbReference type="Proteomes" id="UP001221898"/>
    </source>
</evidence>
<sequence>MRTTQIKRAEAWRDGNLIIHKALTNIAPKDGLELWTASAPAKRRQWKQTRRLASSDCEPFSRAIGDSRVPAPPPLRLSRKRRFRRRESGVVSCRMTVPDPSAGLLAWPALPALPRRVMLPV</sequence>
<reference evidence="1" key="1">
    <citation type="journal article" date="2023" name="Science">
        <title>Genome structures resolve the early diversification of teleost fishes.</title>
        <authorList>
            <person name="Parey E."/>
            <person name="Louis A."/>
            <person name="Montfort J."/>
            <person name="Bouchez O."/>
            <person name="Roques C."/>
            <person name="Iampietro C."/>
            <person name="Lluch J."/>
            <person name="Castinel A."/>
            <person name="Donnadieu C."/>
            <person name="Desvignes T."/>
            <person name="Floi Bucao C."/>
            <person name="Jouanno E."/>
            <person name="Wen M."/>
            <person name="Mejri S."/>
            <person name="Dirks R."/>
            <person name="Jansen H."/>
            <person name="Henkel C."/>
            <person name="Chen W.J."/>
            <person name="Zahm M."/>
            <person name="Cabau C."/>
            <person name="Klopp C."/>
            <person name="Thompson A.W."/>
            <person name="Robinson-Rechavi M."/>
            <person name="Braasch I."/>
            <person name="Lecointre G."/>
            <person name="Bobe J."/>
            <person name="Postlethwait J.H."/>
            <person name="Berthelot C."/>
            <person name="Roest Crollius H."/>
            <person name="Guiguen Y."/>
        </authorList>
    </citation>
    <scope>NUCLEOTIDE SEQUENCE</scope>
    <source>
        <strain evidence="1">NC1722</strain>
    </source>
</reference>
<name>A0AAD7REN4_9TELE</name>
<evidence type="ECO:0000313" key="1">
    <source>
        <dbReference type="EMBL" id="KAJ8378480.1"/>
    </source>
</evidence>
<keyword evidence="2" id="KW-1185">Reference proteome</keyword>
<protein>
    <submittedName>
        <fullName evidence="1">Uncharacterized protein</fullName>
    </submittedName>
</protein>
<dbReference type="EMBL" id="JAINUG010000319">
    <property type="protein sequence ID" value="KAJ8378480.1"/>
    <property type="molecule type" value="Genomic_DNA"/>
</dbReference>
<comment type="caution">
    <text evidence="1">The sequence shown here is derived from an EMBL/GenBank/DDBJ whole genome shotgun (WGS) entry which is preliminary data.</text>
</comment>
<dbReference type="Proteomes" id="UP001221898">
    <property type="component" value="Unassembled WGS sequence"/>
</dbReference>
<gene>
    <name evidence="1" type="ORF">AAFF_G00239440</name>
</gene>
<organism evidence="1 2">
    <name type="scientific">Aldrovandia affinis</name>
    <dbReference type="NCBI Taxonomy" id="143900"/>
    <lineage>
        <taxon>Eukaryota</taxon>
        <taxon>Metazoa</taxon>
        <taxon>Chordata</taxon>
        <taxon>Craniata</taxon>
        <taxon>Vertebrata</taxon>
        <taxon>Euteleostomi</taxon>
        <taxon>Actinopterygii</taxon>
        <taxon>Neopterygii</taxon>
        <taxon>Teleostei</taxon>
        <taxon>Notacanthiformes</taxon>
        <taxon>Halosauridae</taxon>
        <taxon>Aldrovandia</taxon>
    </lineage>
</organism>
<proteinExistence type="predicted"/>